<dbReference type="AlphaFoldDB" id="A0A5M8PXH9"/>
<dbReference type="OrthoDB" id="194358at2759"/>
<name>A0A5M8PXH9_9LECA</name>
<organism evidence="1 2">
    <name type="scientific">Lasallia pustulata</name>
    <dbReference type="NCBI Taxonomy" id="136370"/>
    <lineage>
        <taxon>Eukaryota</taxon>
        <taxon>Fungi</taxon>
        <taxon>Dikarya</taxon>
        <taxon>Ascomycota</taxon>
        <taxon>Pezizomycotina</taxon>
        <taxon>Lecanoromycetes</taxon>
        <taxon>OSLEUM clade</taxon>
        <taxon>Umbilicariomycetidae</taxon>
        <taxon>Umbilicariales</taxon>
        <taxon>Umbilicariaceae</taxon>
        <taxon>Lasallia</taxon>
    </lineage>
</organism>
<dbReference type="Proteomes" id="UP000324767">
    <property type="component" value="Unassembled WGS sequence"/>
</dbReference>
<evidence type="ECO:0000313" key="2">
    <source>
        <dbReference type="Proteomes" id="UP000324767"/>
    </source>
</evidence>
<comment type="caution">
    <text evidence="1">The sequence shown here is derived from an EMBL/GenBank/DDBJ whole genome shotgun (WGS) entry which is preliminary data.</text>
</comment>
<accession>A0A5M8PXH9</accession>
<evidence type="ECO:0000313" key="1">
    <source>
        <dbReference type="EMBL" id="KAA6414111.1"/>
    </source>
</evidence>
<sequence length="209" mass="23414">MNRWWISALIYSDSRFKSLVETHLRSFRTPNALSGTTKNTSFPQDEFDYARTIQEVLKASQPDRIVFLLWISAYGTGAKIKAFLSAGLDLEESDSYPAAYLRTSVKSGNLSTFQVLLSAGATDDNDLLREFTSSPGRGEDDIVFIDGLIPKTYPWDNRASSDDHTSYLTNYSTYVPWRRETTMPQHHRIVAQKLIASGLCSVLSSTVPA</sequence>
<protein>
    <submittedName>
        <fullName evidence="1">Uncharacterized protein</fullName>
    </submittedName>
</protein>
<dbReference type="EMBL" id="VXIT01000003">
    <property type="protein sequence ID" value="KAA6414111.1"/>
    <property type="molecule type" value="Genomic_DNA"/>
</dbReference>
<proteinExistence type="predicted"/>
<reference evidence="1 2" key="1">
    <citation type="submission" date="2019-09" db="EMBL/GenBank/DDBJ databases">
        <title>The hologenome of the rock-dwelling lichen Lasallia pustulata.</title>
        <authorList>
            <person name="Greshake Tzovaras B."/>
            <person name="Segers F."/>
            <person name="Bicker A."/>
            <person name="Dal Grande F."/>
            <person name="Otte J."/>
            <person name="Hankeln T."/>
            <person name="Schmitt I."/>
            <person name="Ebersberger I."/>
        </authorList>
    </citation>
    <scope>NUCLEOTIDE SEQUENCE [LARGE SCALE GENOMIC DNA]</scope>
    <source>
        <strain evidence="1">A1-1</strain>
    </source>
</reference>
<gene>
    <name evidence="1" type="ORF">FRX48_02473</name>
</gene>